<gene>
    <name evidence="1" type="ORF">PMLFYP103_02008</name>
</gene>
<dbReference type="AlphaFoldDB" id="A0A6N3EIV0"/>
<protein>
    <submittedName>
        <fullName evidence="1">Uncharacterized protein</fullName>
    </submittedName>
</protein>
<evidence type="ECO:0000313" key="1">
    <source>
        <dbReference type="EMBL" id="VYU39814.1"/>
    </source>
</evidence>
<proteinExistence type="predicted"/>
<sequence length="50" mass="5543">MAQGSFSSKREAEKSASNSLAGFAYNITADKVQYRRLLTQTIITPYSKGR</sequence>
<accession>A0A6N3EIV0</accession>
<organism evidence="1">
    <name type="scientific">Parabacteroides merdae</name>
    <dbReference type="NCBI Taxonomy" id="46503"/>
    <lineage>
        <taxon>Bacteria</taxon>
        <taxon>Pseudomonadati</taxon>
        <taxon>Bacteroidota</taxon>
        <taxon>Bacteroidia</taxon>
        <taxon>Bacteroidales</taxon>
        <taxon>Tannerellaceae</taxon>
        <taxon>Parabacteroides</taxon>
    </lineage>
</organism>
<name>A0A6N3EIV0_9BACT</name>
<reference evidence="1" key="1">
    <citation type="submission" date="2019-11" db="EMBL/GenBank/DDBJ databases">
        <authorList>
            <person name="Feng L."/>
        </authorList>
    </citation>
    <scope>NUCLEOTIDE SEQUENCE</scope>
    <source>
        <strain evidence="1">PmerdaeLFYP103</strain>
    </source>
</reference>
<dbReference type="EMBL" id="CACRUV010000022">
    <property type="protein sequence ID" value="VYU39814.1"/>
    <property type="molecule type" value="Genomic_DNA"/>
</dbReference>